<evidence type="ECO:0000313" key="1">
    <source>
        <dbReference type="EMBL" id="KAG6959418.1"/>
    </source>
</evidence>
<name>A0A8J5ISB0_9STRA</name>
<gene>
    <name evidence="1" type="ORF">JG688_00010085</name>
</gene>
<organism evidence="1 2">
    <name type="scientific">Phytophthora aleatoria</name>
    <dbReference type="NCBI Taxonomy" id="2496075"/>
    <lineage>
        <taxon>Eukaryota</taxon>
        <taxon>Sar</taxon>
        <taxon>Stramenopiles</taxon>
        <taxon>Oomycota</taxon>
        <taxon>Peronosporomycetes</taxon>
        <taxon>Peronosporales</taxon>
        <taxon>Peronosporaceae</taxon>
        <taxon>Phytophthora</taxon>
    </lineage>
</organism>
<dbReference type="Proteomes" id="UP000709295">
    <property type="component" value="Unassembled WGS sequence"/>
</dbReference>
<evidence type="ECO:0000313" key="2">
    <source>
        <dbReference type="Proteomes" id="UP000709295"/>
    </source>
</evidence>
<sequence>MKFAVISHVYFNKRCAGPAPPTIKVNEEQYPNSIVDTGTTGNGENSEERVTKPIRGINSAVANHEVVPIKSSRWNKALAKVLKFILPKNEGRLEYKGNGQWRFNAF</sequence>
<reference evidence="1" key="1">
    <citation type="submission" date="2021-01" db="EMBL/GenBank/DDBJ databases">
        <title>Phytophthora aleatoria, a newly-described species from Pinus radiata is distinct from Phytophthora cactorum isolates based on comparative genomics.</title>
        <authorList>
            <person name="Mcdougal R."/>
            <person name="Panda P."/>
            <person name="Williams N."/>
            <person name="Studholme D.J."/>
        </authorList>
    </citation>
    <scope>NUCLEOTIDE SEQUENCE</scope>
    <source>
        <strain evidence="1">NZFS 4037</strain>
    </source>
</reference>
<protein>
    <submittedName>
        <fullName evidence="1">Uncharacterized protein</fullName>
    </submittedName>
</protein>
<dbReference type="AlphaFoldDB" id="A0A8J5ISB0"/>
<dbReference type="EMBL" id="JAENGY010000613">
    <property type="protein sequence ID" value="KAG6959418.1"/>
    <property type="molecule type" value="Genomic_DNA"/>
</dbReference>
<comment type="caution">
    <text evidence="1">The sequence shown here is derived from an EMBL/GenBank/DDBJ whole genome shotgun (WGS) entry which is preliminary data.</text>
</comment>
<proteinExistence type="predicted"/>
<keyword evidence="2" id="KW-1185">Reference proteome</keyword>
<accession>A0A8J5ISB0</accession>